<feature type="region of interest" description="Disordered" evidence="1">
    <location>
        <begin position="53"/>
        <end position="88"/>
    </location>
</feature>
<protein>
    <submittedName>
        <fullName evidence="2">Uncharacterized protein</fullName>
    </submittedName>
</protein>
<comment type="caution">
    <text evidence="2">The sequence shown here is derived from an EMBL/GenBank/DDBJ whole genome shotgun (WGS) entry which is preliminary data.</text>
</comment>
<keyword evidence="3" id="KW-1185">Reference proteome</keyword>
<evidence type="ECO:0000313" key="3">
    <source>
        <dbReference type="Proteomes" id="UP000182229"/>
    </source>
</evidence>
<reference evidence="2 3" key="2">
    <citation type="submission" date="2016-12" db="EMBL/GenBank/DDBJ databases">
        <title>Draft Genome Sequence of Cystobacter ferrugineus Strain Cbfe23.</title>
        <authorList>
            <person name="Akbar S."/>
            <person name="Dowd S.E."/>
            <person name="Stevens D.C."/>
        </authorList>
    </citation>
    <scope>NUCLEOTIDE SEQUENCE [LARGE SCALE GENOMIC DNA]</scope>
    <source>
        <strain evidence="2 3">Cbfe23</strain>
    </source>
</reference>
<evidence type="ECO:0000313" key="2">
    <source>
        <dbReference type="EMBL" id="OJH37932.1"/>
    </source>
</evidence>
<gene>
    <name evidence="2" type="ORF">BON30_27630</name>
</gene>
<proteinExistence type="predicted"/>
<reference evidence="3" key="1">
    <citation type="submission" date="2016-11" db="EMBL/GenBank/DDBJ databases">
        <authorList>
            <person name="Shukria A."/>
            <person name="Stevens D.C."/>
        </authorList>
    </citation>
    <scope>NUCLEOTIDE SEQUENCE [LARGE SCALE GENOMIC DNA]</scope>
    <source>
        <strain evidence="3">Cbfe23</strain>
    </source>
</reference>
<evidence type="ECO:0000256" key="1">
    <source>
        <dbReference type="SAM" id="MobiDB-lite"/>
    </source>
</evidence>
<name>A0A1L9B6Q5_9BACT</name>
<dbReference type="Proteomes" id="UP000182229">
    <property type="component" value="Unassembled WGS sequence"/>
</dbReference>
<dbReference type="EMBL" id="MPIN01000007">
    <property type="protein sequence ID" value="OJH37932.1"/>
    <property type="molecule type" value="Genomic_DNA"/>
</dbReference>
<organism evidence="2 3">
    <name type="scientific">Cystobacter ferrugineus</name>
    <dbReference type="NCBI Taxonomy" id="83449"/>
    <lineage>
        <taxon>Bacteria</taxon>
        <taxon>Pseudomonadati</taxon>
        <taxon>Myxococcota</taxon>
        <taxon>Myxococcia</taxon>
        <taxon>Myxococcales</taxon>
        <taxon>Cystobacterineae</taxon>
        <taxon>Archangiaceae</taxon>
        <taxon>Cystobacter</taxon>
    </lineage>
</organism>
<accession>A0A1L9B6Q5</accession>
<dbReference type="AlphaFoldDB" id="A0A1L9B6Q5"/>
<sequence length="88" mass="9862">MQGQGQPSLVQEGAERLDLARDAQILRLVDGVEPPLELKDRHRAATVRIAEISKDASENRHGSAVEERPAQQLRIHGEPRQHLEDMPL</sequence>